<dbReference type="HOGENOM" id="CLU_1415157_0_0_1"/>
<dbReference type="EMBL" id="CP002499">
    <property type="protein sequence ID" value="AET39013.1"/>
    <property type="molecule type" value="Genomic_DNA"/>
</dbReference>
<dbReference type="RefSeq" id="XP_003645830.1">
    <property type="nucleotide sequence ID" value="XM_003645782.1"/>
</dbReference>
<sequence length="192" mass="20324">MGGPDTGVEGTRVWWVSILNESPDKTGIPKMRTLLCDGWCCYKWGLRWTTPTGPRGGGAARSQEDVCRTVSEIWVYLMLHSTRVQRFSTCSDWCTAFFSSLTVVAYSKKRLLAAPIFLLAGMCGGGGGGWGRGEDGYGKGTGMVSFYMWAGKREKASAAAMGLPGCGALRAPHPGNAGGYGGGGSGTVCEEM</sequence>
<dbReference type="GeneID" id="11469104"/>
<name>G8JQM9_ERECY</name>
<gene>
    <name evidence="1" type="ordered locus">Ecym_3536</name>
</gene>
<evidence type="ECO:0000313" key="1">
    <source>
        <dbReference type="EMBL" id="AET39013.1"/>
    </source>
</evidence>
<proteinExistence type="predicted"/>
<dbReference type="Proteomes" id="UP000006790">
    <property type="component" value="Chromosome 3"/>
</dbReference>
<keyword evidence="2" id="KW-1185">Reference proteome</keyword>
<reference evidence="2" key="1">
    <citation type="journal article" date="2012" name="G3 (Bethesda)">
        <title>Pichia sorbitophila, an interspecies yeast hybrid reveals early steps of genome resolution following polyploidization.</title>
        <authorList>
            <person name="Leh Louis V."/>
            <person name="Despons L."/>
            <person name="Friedrich A."/>
            <person name="Martin T."/>
            <person name="Durrens P."/>
            <person name="Casaregola S."/>
            <person name="Neuveglise C."/>
            <person name="Fairhead C."/>
            <person name="Marck C."/>
            <person name="Cruz J.A."/>
            <person name="Straub M.L."/>
            <person name="Kugler V."/>
            <person name="Sacerdot C."/>
            <person name="Uzunov Z."/>
            <person name="Thierry A."/>
            <person name="Weiss S."/>
            <person name="Bleykasten C."/>
            <person name="De Montigny J."/>
            <person name="Jacques N."/>
            <person name="Jung P."/>
            <person name="Lemaire M."/>
            <person name="Mallet S."/>
            <person name="Morel G."/>
            <person name="Richard G.F."/>
            <person name="Sarkar A."/>
            <person name="Savel G."/>
            <person name="Schacherer J."/>
            <person name="Seret M.L."/>
            <person name="Talla E."/>
            <person name="Samson G."/>
            <person name="Jubin C."/>
            <person name="Poulain J."/>
            <person name="Vacherie B."/>
            <person name="Barbe V."/>
            <person name="Pelletier E."/>
            <person name="Sherman D.J."/>
            <person name="Westhof E."/>
            <person name="Weissenbach J."/>
            <person name="Baret P.V."/>
            <person name="Wincker P."/>
            <person name="Gaillardin C."/>
            <person name="Dujon B."/>
            <person name="Souciet J.L."/>
        </authorList>
    </citation>
    <scope>NUCLEOTIDE SEQUENCE [LARGE SCALE GENOMIC DNA]</scope>
    <source>
        <strain evidence="2">CBS 270.75 / DBVPG 7215 / KCTC 17166 / NRRL Y-17582</strain>
    </source>
</reference>
<accession>G8JQM9</accession>
<dbReference type="AlphaFoldDB" id="G8JQM9"/>
<organism evidence="1 2">
    <name type="scientific">Eremothecium cymbalariae (strain CBS 270.75 / DBVPG 7215 / KCTC 17166 / NRRL Y-17582)</name>
    <name type="common">Yeast</name>
    <dbReference type="NCBI Taxonomy" id="931890"/>
    <lineage>
        <taxon>Eukaryota</taxon>
        <taxon>Fungi</taxon>
        <taxon>Dikarya</taxon>
        <taxon>Ascomycota</taxon>
        <taxon>Saccharomycotina</taxon>
        <taxon>Saccharomycetes</taxon>
        <taxon>Saccharomycetales</taxon>
        <taxon>Saccharomycetaceae</taxon>
        <taxon>Eremothecium</taxon>
    </lineage>
</organism>
<evidence type="ECO:0000313" key="2">
    <source>
        <dbReference type="Proteomes" id="UP000006790"/>
    </source>
</evidence>
<dbReference type="InParanoid" id="G8JQM9"/>
<dbReference type="KEGG" id="erc:Ecym_3536"/>
<protein>
    <submittedName>
        <fullName evidence="1">Uncharacterized protein</fullName>
    </submittedName>
</protein>